<gene>
    <name evidence="1" type="ORF">E9934_13965</name>
</gene>
<dbReference type="OrthoDB" id="3831405at2"/>
<organism evidence="1 2">
    <name type="scientific">Nocardioides caeni</name>
    <dbReference type="NCBI Taxonomy" id="574700"/>
    <lineage>
        <taxon>Bacteria</taxon>
        <taxon>Bacillati</taxon>
        <taxon>Actinomycetota</taxon>
        <taxon>Actinomycetes</taxon>
        <taxon>Propionibacteriales</taxon>
        <taxon>Nocardioidaceae</taxon>
        <taxon>Nocardioides</taxon>
    </lineage>
</organism>
<dbReference type="RefSeq" id="WP_136563516.1">
    <property type="nucleotide sequence ID" value="NZ_BAABLS010000006.1"/>
</dbReference>
<evidence type="ECO:0000313" key="2">
    <source>
        <dbReference type="Proteomes" id="UP000307087"/>
    </source>
</evidence>
<keyword evidence="2" id="KW-1185">Reference proteome</keyword>
<dbReference type="EMBL" id="STGW01000010">
    <property type="protein sequence ID" value="THV10438.1"/>
    <property type="molecule type" value="Genomic_DNA"/>
</dbReference>
<dbReference type="AlphaFoldDB" id="A0A4S8N383"/>
<name>A0A4S8N383_9ACTN</name>
<evidence type="ECO:0000313" key="1">
    <source>
        <dbReference type="EMBL" id="THV10438.1"/>
    </source>
</evidence>
<protein>
    <submittedName>
        <fullName evidence="1">Uncharacterized protein</fullName>
    </submittedName>
</protein>
<proteinExistence type="predicted"/>
<comment type="caution">
    <text evidence="1">The sequence shown here is derived from an EMBL/GenBank/DDBJ whole genome shotgun (WGS) entry which is preliminary data.</text>
</comment>
<reference evidence="1 2" key="1">
    <citation type="journal article" date="2009" name="Int. J. Syst. Evol. Microbiol.">
        <title>Nocardioides caeni sp. nov., isolated from wastewater.</title>
        <authorList>
            <person name="Yoon J.H."/>
            <person name="Kang S.J."/>
            <person name="Park S."/>
            <person name="Kim W."/>
            <person name="Oh T.K."/>
        </authorList>
    </citation>
    <scope>NUCLEOTIDE SEQUENCE [LARGE SCALE GENOMIC DNA]</scope>
    <source>
        <strain evidence="1 2">DSM 23134</strain>
    </source>
</reference>
<dbReference type="Proteomes" id="UP000307087">
    <property type="component" value="Unassembled WGS sequence"/>
</dbReference>
<sequence>MHFTEQPDLRVRMTTFVSTFADAEDEWPHAWTLVEVEPAEWSCTVPVHELVQILRTGSADADLRRLPHHWHGDDLTLELGPAAITGSAEDWLVLCRRLIDAAESAEGVSELPDTRPWPGERFPFSMESIEIAGKTPPAPPSLSPVERLALAGGFEPREFVELFGAGWVEWEDTHTDAVRFHDGLFLWGTPAQLAATTDAGPGGLAVGVPCGMWSGPAHLGYELTDPTPVSRDLTDEEIRAVVKPLLARRRRSFTWCRYCGDRLAPEHRFEPTVCYGCATEWFGIVY</sequence>
<accession>A0A4S8N383</accession>